<accession>A0ABU9HH12</accession>
<gene>
    <name evidence="1" type="ORF">V6255_19095</name>
</gene>
<protein>
    <submittedName>
        <fullName evidence="1">Uncharacterized protein</fullName>
    </submittedName>
</protein>
<evidence type="ECO:0000313" key="2">
    <source>
        <dbReference type="Proteomes" id="UP001366060"/>
    </source>
</evidence>
<dbReference type="Proteomes" id="UP001366060">
    <property type="component" value="Unassembled WGS sequence"/>
</dbReference>
<organism evidence="1 2">
    <name type="scientific">Psychromonas arctica</name>
    <dbReference type="NCBI Taxonomy" id="168275"/>
    <lineage>
        <taxon>Bacteria</taxon>
        <taxon>Pseudomonadati</taxon>
        <taxon>Pseudomonadota</taxon>
        <taxon>Gammaproteobacteria</taxon>
        <taxon>Alteromonadales</taxon>
        <taxon>Psychromonadaceae</taxon>
        <taxon>Psychromonas</taxon>
    </lineage>
</organism>
<proteinExistence type="predicted"/>
<dbReference type="EMBL" id="JBAKBA010000459">
    <property type="protein sequence ID" value="MEL0661202.1"/>
    <property type="molecule type" value="Genomic_DNA"/>
</dbReference>
<name>A0ABU9HH12_9GAMM</name>
<evidence type="ECO:0000313" key="1">
    <source>
        <dbReference type="EMBL" id="MEL0661202.1"/>
    </source>
</evidence>
<sequence>MKSIDFTADHFEQLLAMEKEYCQQEHYASLGRYTHLTIAKQVL</sequence>
<comment type="caution">
    <text evidence="1">The sequence shown here is derived from an EMBL/GenBank/DDBJ whole genome shotgun (WGS) entry which is preliminary data.</text>
</comment>
<dbReference type="RefSeq" id="WP_341629497.1">
    <property type="nucleotide sequence ID" value="NZ_JBAKBA010000459.1"/>
</dbReference>
<keyword evidence="2" id="KW-1185">Reference proteome</keyword>
<reference evidence="1 2" key="1">
    <citation type="submission" date="2024-02" db="EMBL/GenBank/DDBJ databases">
        <title>Bacteria isolated from the canopy kelp, Nereocystis luetkeana.</title>
        <authorList>
            <person name="Pfister C.A."/>
            <person name="Younker I.T."/>
            <person name="Light S.H."/>
        </authorList>
    </citation>
    <scope>NUCLEOTIDE SEQUENCE [LARGE SCALE GENOMIC DNA]</scope>
    <source>
        <strain evidence="1 2">TI.2.07</strain>
    </source>
</reference>